<feature type="domain" description="PPM-type phosphatase" evidence="3">
    <location>
        <begin position="68"/>
        <end position="396"/>
    </location>
</feature>
<keyword evidence="2" id="KW-0472">Membrane</keyword>
<sequence>MGCCTSAKKKPDSQPSEILCRYPRSQKTYIKIHNTKGTVIDRQGVSFTVTEPILTTSTELDLLSEKILISSCVLPGFDPRGEHKKACQDNCFYLSSTEGILCCLFDGHGDEGEKVVAFCERVIEKFFTKSKSLFTDNPYEFIRNATIKCDSELLKKSSGIDSEYSGCTGVIICITATDIYCGSVGDSRGIIATTSTPEVLPAPPASLGEERKILAEIKRKRKSFIGRKINSIQLTRDQKPEDPEEKERILKAGGRVQKLKDEIGNEIGPFRVWRKNEDTPGLAMSRSIGDKVAKSLGVISEPVCTSYKRSSDDLFIVIASDGIWDAMDNKDVGTFVECNRGRCKKGVKNKGFGKEVHFGNAYIAQILCEEARLRWYTIVEEEDVMIDDISCIVIEIKRGNEVLAECSKGAIPVENNEIKITDEHSGEADKVGLSKNRMSLNANIRDPRRGSSMDNRA</sequence>
<dbReference type="AlphaFoldDB" id="A0A1R2ANR9"/>
<dbReference type="PANTHER" id="PTHR47992">
    <property type="entry name" value="PROTEIN PHOSPHATASE"/>
    <property type="match status" value="1"/>
</dbReference>
<evidence type="ECO:0000313" key="4">
    <source>
        <dbReference type="EMBL" id="OMJ66161.1"/>
    </source>
</evidence>
<reference evidence="4 5" key="1">
    <citation type="submission" date="2016-11" db="EMBL/GenBank/DDBJ databases">
        <title>The macronuclear genome of Stentor coeruleus: a giant cell with tiny introns.</title>
        <authorList>
            <person name="Slabodnick M."/>
            <person name="Ruby J.G."/>
            <person name="Reiff S.B."/>
            <person name="Swart E.C."/>
            <person name="Gosai S."/>
            <person name="Prabakaran S."/>
            <person name="Witkowska E."/>
            <person name="Larue G.E."/>
            <person name="Fisher S."/>
            <person name="Freeman R.M."/>
            <person name="Gunawardena J."/>
            <person name="Chu W."/>
            <person name="Stover N.A."/>
            <person name="Gregory B.D."/>
            <person name="Nowacki M."/>
            <person name="Derisi J."/>
            <person name="Roy S.W."/>
            <person name="Marshall W.F."/>
            <person name="Sood P."/>
        </authorList>
    </citation>
    <scope>NUCLEOTIDE SEQUENCE [LARGE SCALE GENOMIC DNA]</scope>
    <source>
        <strain evidence="4">WM001</strain>
    </source>
</reference>
<dbReference type="GO" id="GO:0004722">
    <property type="term" value="F:protein serine/threonine phosphatase activity"/>
    <property type="evidence" value="ECO:0007669"/>
    <property type="project" value="InterPro"/>
</dbReference>
<dbReference type="EMBL" id="MPUH01001802">
    <property type="protein sequence ID" value="OMJ66161.1"/>
    <property type="molecule type" value="Genomic_DNA"/>
</dbReference>
<evidence type="ECO:0000256" key="1">
    <source>
        <dbReference type="ARBA" id="ARBA00004370"/>
    </source>
</evidence>
<dbReference type="GO" id="GO:0016020">
    <property type="term" value="C:membrane"/>
    <property type="evidence" value="ECO:0007669"/>
    <property type="project" value="UniProtKB-SubCell"/>
</dbReference>
<comment type="subcellular location">
    <subcellularLocation>
        <location evidence="1">Membrane</location>
    </subcellularLocation>
</comment>
<dbReference type="InterPro" id="IPR001932">
    <property type="entry name" value="PPM-type_phosphatase-like_dom"/>
</dbReference>
<dbReference type="Gene3D" id="3.60.40.10">
    <property type="entry name" value="PPM-type phosphatase domain"/>
    <property type="match status" value="1"/>
</dbReference>
<proteinExistence type="predicted"/>
<gene>
    <name evidence="4" type="ORF">SteCoe_37100</name>
</gene>
<keyword evidence="5" id="KW-1185">Reference proteome</keyword>
<name>A0A1R2ANR9_9CILI</name>
<accession>A0A1R2ANR9</accession>
<dbReference type="InterPro" id="IPR036457">
    <property type="entry name" value="PPM-type-like_dom_sf"/>
</dbReference>
<dbReference type="Pfam" id="PF00481">
    <property type="entry name" value="PP2C"/>
    <property type="match status" value="2"/>
</dbReference>
<evidence type="ECO:0000256" key="2">
    <source>
        <dbReference type="ARBA" id="ARBA00023136"/>
    </source>
</evidence>
<dbReference type="Proteomes" id="UP000187209">
    <property type="component" value="Unassembled WGS sequence"/>
</dbReference>
<dbReference type="SMART" id="SM00332">
    <property type="entry name" value="PP2Cc"/>
    <property type="match status" value="1"/>
</dbReference>
<dbReference type="InterPro" id="IPR015655">
    <property type="entry name" value="PP2C"/>
</dbReference>
<evidence type="ECO:0000313" key="5">
    <source>
        <dbReference type="Proteomes" id="UP000187209"/>
    </source>
</evidence>
<dbReference type="PROSITE" id="PS51746">
    <property type="entry name" value="PPM_2"/>
    <property type="match status" value="1"/>
</dbReference>
<evidence type="ECO:0000259" key="3">
    <source>
        <dbReference type="PROSITE" id="PS51746"/>
    </source>
</evidence>
<dbReference type="SUPFAM" id="SSF81606">
    <property type="entry name" value="PP2C-like"/>
    <property type="match status" value="1"/>
</dbReference>
<protein>
    <recommendedName>
        <fullName evidence="3">PPM-type phosphatase domain-containing protein</fullName>
    </recommendedName>
</protein>
<organism evidence="4 5">
    <name type="scientific">Stentor coeruleus</name>
    <dbReference type="NCBI Taxonomy" id="5963"/>
    <lineage>
        <taxon>Eukaryota</taxon>
        <taxon>Sar</taxon>
        <taxon>Alveolata</taxon>
        <taxon>Ciliophora</taxon>
        <taxon>Postciliodesmatophora</taxon>
        <taxon>Heterotrichea</taxon>
        <taxon>Heterotrichida</taxon>
        <taxon>Stentoridae</taxon>
        <taxon>Stentor</taxon>
    </lineage>
</organism>
<dbReference type="CDD" id="cd00143">
    <property type="entry name" value="PP2Cc"/>
    <property type="match status" value="1"/>
</dbReference>
<comment type="caution">
    <text evidence="4">The sequence shown here is derived from an EMBL/GenBank/DDBJ whole genome shotgun (WGS) entry which is preliminary data.</text>
</comment>